<dbReference type="STRING" id="1227493.C483_05373"/>
<keyword evidence="3" id="KW-1185">Reference proteome</keyword>
<reference evidence="2 3" key="1">
    <citation type="journal article" date="2014" name="PLoS Genet.">
        <title>Phylogenetically driven sequencing of extremely halophilic archaea reveals strategies for static and dynamic osmo-response.</title>
        <authorList>
            <person name="Becker E.A."/>
            <person name="Seitzer P.M."/>
            <person name="Tritt A."/>
            <person name="Larsen D."/>
            <person name="Krusor M."/>
            <person name="Yao A.I."/>
            <person name="Wu D."/>
            <person name="Madern D."/>
            <person name="Eisen J.A."/>
            <person name="Darling A.E."/>
            <person name="Facciotti M.T."/>
        </authorList>
    </citation>
    <scope>NUCLEOTIDE SEQUENCE [LARGE SCALE GENOMIC DNA]</scope>
    <source>
        <strain evidence="2 3">JCM 10989</strain>
    </source>
</reference>
<dbReference type="Pfam" id="PF13699">
    <property type="entry name" value="eCIS_core"/>
    <property type="match status" value="1"/>
</dbReference>
<dbReference type="RefSeq" id="WP_006652317.1">
    <property type="nucleotide sequence ID" value="NZ_AOIM01000014.1"/>
</dbReference>
<gene>
    <name evidence="2" type="ORF">C483_05373</name>
</gene>
<sequence>MYKRQGLHSSKLAYGSHVLVPDRDNGGVFGQEYHIKRALDRTDTTQDEEPNQVLEVLGNGGQPLERSIQRTMENQMNADFSAVRIHTASKTAETADAIDAKVFTVETISYSFHSGEYDPSQEKGSSCSRTGVPSVHQRTDAVTDCYSTEQSIVTLSPLQQSKFGN</sequence>
<organism evidence="2 3">
    <name type="scientific">Natrialba hulunbeirensis JCM 10989</name>
    <dbReference type="NCBI Taxonomy" id="1227493"/>
    <lineage>
        <taxon>Archaea</taxon>
        <taxon>Methanobacteriati</taxon>
        <taxon>Methanobacteriota</taxon>
        <taxon>Stenosarchaea group</taxon>
        <taxon>Halobacteria</taxon>
        <taxon>Halobacteriales</taxon>
        <taxon>Natrialbaceae</taxon>
        <taxon>Natrialba</taxon>
    </lineage>
</organism>
<dbReference type="EMBL" id="AOIM01000014">
    <property type="protein sequence ID" value="ELY93370.1"/>
    <property type="molecule type" value="Genomic_DNA"/>
</dbReference>
<dbReference type="Proteomes" id="UP000011519">
    <property type="component" value="Unassembled WGS sequence"/>
</dbReference>
<dbReference type="PATRIC" id="fig|1227493.4.peg.1044"/>
<accession>M0A3M9</accession>
<evidence type="ECO:0000313" key="3">
    <source>
        <dbReference type="Proteomes" id="UP000011519"/>
    </source>
</evidence>
<name>M0A3M9_9EURY</name>
<dbReference type="AlphaFoldDB" id="M0A3M9"/>
<evidence type="ECO:0000259" key="1">
    <source>
        <dbReference type="Pfam" id="PF13699"/>
    </source>
</evidence>
<protein>
    <recommendedName>
        <fullName evidence="1">eCIS core domain-containing protein</fullName>
    </recommendedName>
</protein>
<feature type="domain" description="eCIS core" evidence="1">
    <location>
        <begin position="63"/>
        <end position="125"/>
    </location>
</feature>
<comment type="caution">
    <text evidence="2">The sequence shown here is derived from an EMBL/GenBank/DDBJ whole genome shotgun (WGS) entry which is preliminary data.</text>
</comment>
<dbReference type="OrthoDB" id="376093at2157"/>
<evidence type="ECO:0000313" key="2">
    <source>
        <dbReference type="EMBL" id="ELY93370.1"/>
    </source>
</evidence>
<proteinExistence type="predicted"/>
<dbReference type="InterPro" id="IPR025295">
    <property type="entry name" value="eCIS_core_dom"/>
</dbReference>